<proteinExistence type="predicted"/>
<protein>
    <submittedName>
        <fullName evidence="1">Uncharacterized protein</fullName>
    </submittedName>
</protein>
<reference evidence="1" key="2">
    <citation type="journal article" date="2010" name="Nature">
        <title>Comparative genomics reveals mobile pathogenicity chromosomes in Fusarium.</title>
        <authorList>
            <person name="Ma L.J."/>
            <person name="van der Does H.C."/>
            <person name="Borkovich K.A."/>
            <person name="Coleman J.J."/>
            <person name="Daboussi M.J."/>
            <person name="Di Pietro A."/>
            <person name="Dufresne M."/>
            <person name="Freitag M."/>
            <person name="Grabherr M."/>
            <person name="Henrissat B."/>
            <person name="Houterman P.M."/>
            <person name="Kang S."/>
            <person name="Shim W.B."/>
            <person name="Woloshuk C."/>
            <person name="Xie X."/>
            <person name="Xu J.R."/>
            <person name="Antoniw J."/>
            <person name="Baker S.E."/>
            <person name="Bluhm B.H."/>
            <person name="Breakspear A."/>
            <person name="Brown D.W."/>
            <person name="Butchko R.A."/>
            <person name="Chapman S."/>
            <person name="Coulson R."/>
            <person name="Coutinho P.M."/>
            <person name="Danchin E.G."/>
            <person name="Diener A."/>
            <person name="Gale L.R."/>
            <person name="Gardiner D.M."/>
            <person name="Goff S."/>
            <person name="Hammond-Kosack K.E."/>
            <person name="Hilburn K."/>
            <person name="Hua-Van A."/>
            <person name="Jonkers W."/>
            <person name="Kazan K."/>
            <person name="Kodira C.D."/>
            <person name="Koehrsen M."/>
            <person name="Kumar L."/>
            <person name="Lee Y.H."/>
            <person name="Li L."/>
            <person name="Manners J.M."/>
            <person name="Miranda-Saavedra D."/>
            <person name="Mukherjee M."/>
            <person name="Park G."/>
            <person name="Park J."/>
            <person name="Park S.Y."/>
            <person name="Proctor R.H."/>
            <person name="Regev A."/>
            <person name="Ruiz-Roldan M.C."/>
            <person name="Sain D."/>
            <person name="Sakthikumar S."/>
            <person name="Sykes S."/>
            <person name="Schwartz D.C."/>
            <person name="Turgeon B.G."/>
            <person name="Wapinski I."/>
            <person name="Yoder O."/>
            <person name="Young S."/>
            <person name="Zeng Q."/>
            <person name="Zhou S."/>
            <person name="Galagan J."/>
            <person name="Cuomo C.A."/>
            <person name="Kistler H.C."/>
            <person name="Rep M."/>
        </authorList>
    </citation>
    <scope>NUCLEOTIDE SEQUENCE [LARGE SCALE GENOMIC DNA]</scope>
    <source>
        <strain evidence="1">4287</strain>
    </source>
</reference>
<name>A0A0J9WRU5_FUSO4</name>
<organism evidence="1 2">
    <name type="scientific">Fusarium oxysporum f. sp. lycopersici (strain 4287 / CBS 123668 / FGSC 9935 / NRRL 34936)</name>
    <name type="common">Fusarium vascular wilt of tomato</name>
    <dbReference type="NCBI Taxonomy" id="426428"/>
    <lineage>
        <taxon>Eukaryota</taxon>
        <taxon>Fungi</taxon>
        <taxon>Dikarya</taxon>
        <taxon>Ascomycota</taxon>
        <taxon>Pezizomycotina</taxon>
        <taxon>Sordariomycetes</taxon>
        <taxon>Hypocreomycetidae</taxon>
        <taxon>Hypocreales</taxon>
        <taxon>Nectriaceae</taxon>
        <taxon>Fusarium</taxon>
        <taxon>Fusarium oxysporum species complex</taxon>
    </lineage>
</organism>
<accession>A0A0J9WRU5</accession>
<dbReference type="Proteomes" id="UP000009097">
    <property type="component" value="Unassembled WGS sequence"/>
</dbReference>
<reference evidence="1" key="1">
    <citation type="submission" date="2007-04" db="EMBL/GenBank/DDBJ databases">
        <authorList>
            <consortium name="The Broad Institute Genome Sequencing Platform"/>
            <person name="Birren B."/>
            <person name="Lander E."/>
            <person name="Galagan J."/>
            <person name="Nusbaum C."/>
            <person name="Devon K."/>
            <person name="Ma L.-J."/>
            <person name="Jaffe D."/>
            <person name="Butler J."/>
            <person name="Alvarez P."/>
            <person name="Gnerre S."/>
            <person name="Grabherr M."/>
            <person name="Kleber M."/>
            <person name="Mauceli E."/>
            <person name="Brockman W."/>
            <person name="MacCallum I.A."/>
            <person name="Young S."/>
            <person name="LaButti K."/>
            <person name="DeCaprio D."/>
            <person name="Crawford M."/>
            <person name="Koehrsen M."/>
            <person name="Engels R."/>
            <person name="Montgomery P."/>
            <person name="Pearson M."/>
            <person name="Howarth C."/>
            <person name="Larson L."/>
            <person name="White J."/>
            <person name="O'Leary S."/>
            <person name="Kodira C."/>
            <person name="Zeng Q."/>
            <person name="Yandava C."/>
            <person name="Alvarado L."/>
            <person name="Kistler C."/>
            <person name="Shim W.-B."/>
            <person name="Kang S."/>
            <person name="Woloshuk C."/>
        </authorList>
    </citation>
    <scope>NUCLEOTIDE SEQUENCE</scope>
    <source>
        <strain evidence="1">4287</strain>
    </source>
</reference>
<dbReference type="RefSeq" id="XP_018251187.1">
    <property type="nucleotide sequence ID" value="XM_018401087.1"/>
</dbReference>
<dbReference type="KEGG" id="fox:FOXG_20778"/>
<dbReference type="VEuPathDB" id="FungiDB:FOXG_20778"/>
<sequence length="110" mass="12179">MVGCLDRKDDCDCERVSVVGDVSVKESCTVGDVSLDRGEDGICFVCCDFKLVCPVWLDRLDVCCIDVCTDISFCIVRALFLAVCILPTLTQEQQTQRDYRLSTGACATYM</sequence>
<evidence type="ECO:0000313" key="1">
    <source>
        <dbReference type="EMBL" id="KNB13142.1"/>
    </source>
</evidence>
<gene>
    <name evidence="1" type="ORF">FOXG_20778</name>
</gene>
<dbReference type="AlphaFoldDB" id="A0A0J9WRU5"/>
<dbReference type="GeneID" id="28961484"/>
<evidence type="ECO:0000313" key="2">
    <source>
        <dbReference type="Proteomes" id="UP000009097"/>
    </source>
</evidence>
<dbReference type="EMBL" id="DS231712">
    <property type="protein sequence ID" value="KNB13142.1"/>
    <property type="molecule type" value="Genomic_DNA"/>
</dbReference>